<keyword evidence="1" id="KW-1133">Transmembrane helix</keyword>
<evidence type="ECO:0000313" key="2">
    <source>
        <dbReference type="EMBL" id="JAG71762.1"/>
    </source>
</evidence>
<keyword evidence="1" id="KW-0812">Transmembrane</keyword>
<proteinExistence type="predicted"/>
<dbReference type="AlphaFoldDB" id="A0A0C9R1W9"/>
<protein>
    <submittedName>
        <fullName evidence="2">Sec31 protein</fullName>
    </submittedName>
</protein>
<keyword evidence="1" id="KW-0472">Membrane</keyword>
<feature type="non-terminal residue" evidence="2">
    <location>
        <position position="118"/>
    </location>
</feature>
<name>A0A0C9R1W9_9HYME</name>
<evidence type="ECO:0000256" key="1">
    <source>
        <dbReference type="SAM" id="Phobius"/>
    </source>
</evidence>
<feature type="transmembrane region" description="Helical" evidence="1">
    <location>
        <begin position="82"/>
        <end position="100"/>
    </location>
</feature>
<accession>A0A0C9R1W9</accession>
<dbReference type="EMBL" id="GBYB01001995">
    <property type="protein sequence ID" value="JAG71762.1"/>
    <property type="molecule type" value="Transcribed_RNA"/>
</dbReference>
<reference evidence="2" key="1">
    <citation type="submission" date="2015-01" db="EMBL/GenBank/DDBJ databases">
        <title>Transcriptome Assembly of Fopius arisanus.</title>
        <authorList>
            <person name="Geib S."/>
        </authorList>
    </citation>
    <scope>NUCLEOTIDE SEQUENCE</scope>
</reference>
<organism evidence="2">
    <name type="scientific">Fopius arisanus</name>
    <dbReference type="NCBI Taxonomy" id="64838"/>
    <lineage>
        <taxon>Eukaryota</taxon>
        <taxon>Metazoa</taxon>
        <taxon>Ecdysozoa</taxon>
        <taxon>Arthropoda</taxon>
        <taxon>Hexapoda</taxon>
        <taxon>Insecta</taxon>
        <taxon>Pterygota</taxon>
        <taxon>Neoptera</taxon>
        <taxon>Endopterygota</taxon>
        <taxon>Hymenoptera</taxon>
        <taxon>Apocrita</taxon>
        <taxon>Ichneumonoidea</taxon>
        <taxon>Braconidae</taxon>
        <taxon>Opiinae</taxon>
        <taxon>Fopius</taxon>
    </lineage>
</organism>
<gene>
    <name evidence="2" type="primary">sec31</name>
    <name evidence="2" type="ORF">g.1526</name>
</gene>
<sequence>MWILTYPLSVKMSIHPPEMSEHVPIPVNHPPKIPIPPGNRSNMCHHSNLVSKPLLYYWKLMGICPFTLSETYTIGRSKIGTIYSMVLIIAYTVCYFRAAIKRIMTILPLETNMIVIMD</sequence>